<evidence type="ECO:0000256" key="8">
    <source>
        <dbReference type="ARBA" id="ARBA00023157"/>
    </source>
</evidence>
<dbReference type="GO" id="GO:0009897">
    <property type="term" value="C:external side of plasma membrane"/>
    <property type="evidence" value="ECO:0007669"/>
    <property type="project" value="TreeGrafter"/>
</dbReference>
<keyword evidence="5" id="KW-0677">Repeat</keyword>
<dbReference type="InterPro" id="IPR013783">
    <property type="entry name" value="Ig-like_fold"/>
</dbReference>
<sequence length="684" mass="76068">MRPVVMCQHQWYCYSEVTPVALVGVTPKAFLLLNPPWSTNFKNDRVTLTCRDSLSPAQGDISWYHNDHLLDNKSEEIQIHKTGYYKCKTRRSSPSDPVHMDFLPDRLIIQAPHPVFEGDDVVLRCQGREATSETVLYKNKKEIRKSYISNFTLNSVSRDNGKYHCTASRKHFWGITRDISKPLTIQVQELFPPPVLTARPSQPIEGRPVTLKCETWLPPQRSYIQLQFCFFREDQALGSGWSSSPELNLPTMWSENSGSYWCQAETVTHHVRKRSLRSQIHVQRVPVSDVNLEIQPPEGQLIEGENLLLICSVANGTGTVTFSWHREGTVRSLGTKTQRSLSAELQILTVKEHDAGRYYCAADNIHGPILSELIRVTLRIPVSRPVLTLRAPGAQAVVGDVMELHCEARRGSPPILYRFYHDGVSLGSSSVPSGKAFFKFSLTAEHSGNYSCEADNGLGVQLSDRVTLSVTVPVSHPVFTFHPAGVQAIAGDVLELRCEAQRGSPPILYWFYHKNVTLGSISDPFGGGASFNLTLMAEHSGNFSCGADNGLGVQRSEMVTLSVTGPSSNKITLITEGVTAGLLSILGLAATAALVCYFRTQRNSVTVPGSLRNLLEPPTQTPKNPLTLNHQTQWNSSQCTAMWILVRVTWFIPRSAASKIQKKIQQIHQRNTGRIRSLQSSIQS</sequence>
<evidence type="ECO:0000259" key="12">
    <source>
        <dbReference type="PROSITE" id="PS50835"/>
    </source>
</evidence>
<feature type="domain" description="Ig-like" evidence="12">
    <location>
        <begin position="385"/>
        <end position="469"/>
    </location>
</feature>
<feature type="domain" description="Ig-like" evidence="12">
    <location>
        <begin position="192"/>
        <end position="272"/>
    </location>
</feature>
<name>A0A2Y9M1X9_DELLE</name>
<evidence type="ECO:0000256" key="2">
    <source>
        <dbReference type="ARBA" id="ARBA00022475"/>
    </source>
</evidence>
<dbReference type="InterPro" id="IPR003598">
    <property type="entry name" value="Ig_sub2"/>
</dbReference>
<keyword evidence="8" id="KW-1015">Disulfide bond</keyword>
<dbReference type="GO" id="GO:0004888">
    <property type="term" value="F:transmembrane signaling receptor activity"/>
    <property type="evidence" value="ECO:0007669"/>
    <property type="project" value="TreeGrafter"/>
</dbReference>
<gene>
    <name evidence="14" type="primary">LOC111166997</name>
</gene>
<keyword evidence="7" id="KW-0472">Membrane</keyword>
<dbReference type="InterPro" id="IPR036179">
    <property type="entry name" value="Ig-like_dom_sf"/>
</dbReference>
<dbReference type="FunFam" id="2.60.40.10:FF:001308">
    <property type="entry name" value="Fc receptor like 4"/>
    <property type="match status" value="1"/>
</dbReference>
<dbReference type="GO" id="GO:0007166">
    <property type="term" value="P:cell surface receptor signaling pathway"/>
    <property type="evidence" value="ECO:0007669"/>
    <property type="project" value="TreeGrafter"/>
</dbReference>
<dbReference type="AlphaFoldDB" id="A0A2Y9M1X9"/>
<evidence type="ECO:0000313" key="14">
    <source>
        <dbReference type="RefSeq" id="XP_022415056.1"/>
    </source>
</evidence>
<dbReference type="GeneID" id="111166997"/>
<dbReference type="Pfam" id="PF13895">
    <property type="entry name" value="Ig_2"/>
    <property type="match status" value="2"/>
</dbReference>
<keyword evidence="4" id="KW-0732">Signal</keyword>
<evidence type="ECO:0000256" key="1">
    <source>
        <dbReference type="ARBA" id="ARBA00004251"/>
    </source>
</evidence>
<keyword evidence="9" id="KW-0675">Receptor</keyword>
<accession>A0A2Y9M1X9</accession>
<organism evidence="13 14">
    <name type="scientific">Delphinapterus leucas</name>
    <name type="common">Beluga whale</name>
    <dbReference type="NCBI Taxonomy" id="9749"/>
    <lineage>
        <taxon>Eukaryota</taxon>
        <taxon>Metazoa</taxon>
        <taxon>Chordata</taxon>
        <taxon>Craniata</taxon>
        <taxon>Vertebrata</taxon>
        <taxon>Euteleostomi</taxon>
        <taxon>Mammalia</taxon>
        <taxon>Eutheria</taxon>
        <taxon>Laurasiatheria</taxon>
        <taxon>Artiodactyla</taxon>
        <taxon>Whippomorpha</taxon>
        <taxon>Cetacea</taxon>
        <taxon>Odontoceti</taxon>
        <taxon>Monodontidae</taxon>
        <taxon>Delphinapterus</taxon>
    </lineage>
</organism>
<dbReference type="InterPro" id="IPR013151">
    <property type="entry name" value="Immunoglobulin_dom"/>
</dbReference>
<dbReference type="InterPro" id="IPR007110">
    <property type="entry name" value="Ig-like_dom"/>
</dbReference>
<dbReference type="RefSeq" id="XP_022415056.1">
    <property type="nucleotide sequence ID" value="XM_022559348.1"/>
</dbReference>
<dbReference type="PANTHER" id="PTHR11481">
    <property type="entry name" value="IMMUNOGLOBULIN FC RECEPTOR"/>
    <property type="match status" value="1"/>
</dbReference>
<reference evidence="14" key="1">
    <citation type="submission" date="2025-08" db="UniProtKB">
        <authorList>
            <consortium name="RefSeq"/>
        </authorList>
    </citation>
    <scope>IDENTIFICATION</scope>
    <source>
        <tissue evidence="14">Blood</tissue>
    </source>
</reference>
<evidence type="ECO:0000256" key="7">
    <source>
        <dbReference type="ARBA" id="ARBA00023136"/>
    </source>
</evidence>
<keyword evidence="11" id="KW-0393">Immunoglobulin domain</keyword>
<dbReference type="PROSITE" id="PS50835">
    <property type="entry name" value="IG_LIKE"/>
    <property type="match status" value="6"/>
</dbReference>
<feature type="domain" description="Ig-like" evidence="12">
    <location>
        <begin position="286"/>
        <end position="377"/>
    </location>
</feature>
<evidence type="ECO:0000256" key="9">
    <source>
        <dbReference type="ARBA" id="ARBA00023170"/>
    </source>
</evidence>
<evidence type="ECO:0000313" key="13">
    <source>
        <dbReference type="Proteomes" id="UP000248483"/>
    </source>
</evidence>
<evidence type="ECO:0000256" key="10">
    <source>
        <dbReference type="ARBA" id="ARBA00023180"/>
    </source>
</evidence>
<dbReference type="GO" id="GO:0006955">
    <property type="term" value="P:immune response"/>
    <property type="evidence" value="ECO:0007669"/>
    <property type="project" value="TreeGrafter"/>
</dbReference>
<keyword evidence="6" id="KW-1133">Transmembrane helix</keyword>
<feature type="domain" description="Ig-like" evidence="12">
    <location>
        <begin position="477"/>
        <end position="564"/>
    </location>
</feature>
<evidence type="ECO:0000256" key="11">
    <source>
        <dbReference type="ARBA" id="ARBA00023319"/>
    </source>
</evidence>
<dbReference type="Proteomes" id="UP000248483">
    <property type="component" value="Unplaced"/>
</dbReference>
<keyword evidence="13" id="KW-1185">Reference proteome</keyword>
<comment type="subcellular location">
    <subcellularLocation>
        <location evidence="1">Cell membrane</location>
        <topology evidence="1">Single-pass type I membrane protein</topology>
    </subcellularLocation>
</comment>
<dbReference type="Gene3D" id="2.60.40.10">
    <property type="entry name" value="Immunoglobulins"/>
    <property type="match status" value="6"/>
</dbReference>
<dbReference type="PANTHER" id="PTHR11481:SF93">
    <property type="entry name" value="FC RECEPTOR-LIKE PROTEIN 3"/>
    <property type="match status" value="1"/>
</dbReference>
<evidence type="ECO:0000256" key="6">
    <source>
        <dbReference type="ARBA" id="ARBA00022989"/>
    </source>
</evidence>
<dbReference type="Pfam" id="PF00047">
    <property type="entry name" value="ig"/>
    <property type="match status" value="1"/>
</dbReference>
<dbReference type="SMART" id="SM00408">
    <property type="entry name" value="IGc2"/>
    <property type="match status" value="6"/>
</dbReference>
<evidence type="ECO:0000256" key="3">
    <source>
        <dbReference type="ARBA" id="ARBA00022692"/>
    </source>
</evidence>
<dbReference type="SUPFAM" id="SSF48726">
    <property type="entry name" value="Immunoglobulin"/>
    <property type="match status" value="6"/>
</dbReference>
<dbReference type="FunFam" id="2.60.40.10:FF:000357">
    <property type="entry name" value="Fc receptor like 1"/>
    <property type="match status" value="2"/>
</dbReference>
<keyword evidence="3" id="KW-0812">Transmembrane</keyword>
<feature type="domain" description="Ig-like" evidence="12">
    <location>
        <begin position="104"/>
        <end position="184"/>
    </location>
</feature>
<dbReference type="Pfam" id="PF13927">
    <property type="entry name" value="Ig_3"/>
    <property type="match status" value="1"/>
</dbReference>
<evidence type="ECO:0000256" key="4">
    <source>
        <dbReference type="ARBA" id="ARBA00022729"/>
    </source>
</evidence>
<feature type="domain" description="Ig-like" evidence="12">
    <location>
        <begin position="27"/>
        <end position="99"/>
    </location>
</feature>
<keyword evidence="10" id="KW-0325">Glycoprotein</keyword>
<dbReference type="InterPro" id="IPR050488">
    <property type="entry name" value="Ig_Fc_receptor"/>
</dbReference>
<keyword evidence="2" id="KW-1003">Cell membrane</keyword>
<evidence type="ECO:0000256" key="5">
    <source>
        <dbReference type="ARBA" id="ARBA00022737"/>
    </source>
</evidence>
<proteinExistence type="predicted"/>
<dbReference type="SMART" id="SM00409">
    <property type="entry name" value="IG"/>
    <property type="match status" value="5"/>
</dbReference>
<protein>
    <submittedName>
        <fullName evidence="14">Fc receptor-like protein 3 isoform X3</fullName>
    </submittedName>
</protein>
<dbReference type="InterPro" id="IPR003599">
    <property type="entry name" value="Ig_sub"/>
</dbReference>